<evidence type="ECO:0000256" key="2">
    <source>
        <dbReference type="SAM" id="Phobius"/>
    </source>
</evidence>
<proteinExistence type="predicted"/>
<organism evidence="3 4">
    <name type="scientific">Brachionus calyciflorus</name>
    <dbReference type="NCBI Taxonomy" id="104777"/>
    <lineage>
        <taxon>Eukaryota</taxon>
        <taxon>Metazoa</taxon>
        <taxon>Spiralia</taxon>
        <taxon>Gnathifera</taxon>
        <taxon>Rotifera</taxon>
        <taxon>Eurotatoria</taxon>
        <taxon>Monogononta</taxon>
        <taxon>Pseudotrocha</taxon>
        <taxon>Ploima</taxon>
        <taxon>Brachionidae</taxon>
        <taxon>Brachionus</taxon>
    </lineage>
</organism>
<reference evidence="3" key="1">
    <citation type="submission" date="2021-02" db="EMBL/GenBank/DDBJ databases">
        <authorList>
            <person name="Nowell W R."/>
        </authorList>
    </citation>
    <scope>NUCLEOTIDE SEQUENCE</scope>
    <source>
        <strain evidence="3">Ploen Becks lab</strain>
    </source>
</reference>
<evidence type="ECO:0000313" key="4">
    <source>
        <dbReference type="Proteomes" id="UP000663879"/>
    </source>
</evidence>
<keyword evidence="2" id="KW-0472">Membrane</keyword>
<feature type="compositionally biased region" description="Low complexity" evidence="1">
    <location>
        <begin position="166"/>
        <end position="194"/>
    </location>
</feature>
<dbReference type="AlphaFoldDB" id="A0A813R0T5"/>
<feature type="compositionally biased region" description="Polar residues" evidence="1">
    <location>
        <begin position="154"/>
        <end position="165"/>
    </location>
</feature>
<feature type="transmembrane region" description="Helical" evidence="2">
    <location>
        <begin position="12"/>
        <end position="37"/>
    </location>
</feature>
<keyword evidence="4" id="KW-1185">Reference proteome</keyword>
<keyword evidence="2" id="KW-1133">Transmembrane helix</keyword>
<name>A0A813R0T5_9BILA</name>
<feature type="region of interest" description="Disordered" evidence="1">
    <location>
        <begin position="151"/>
        <end position="195"/>
    </location>
</feature>
<evidence type="ECO:0000313" key="3">
    <source>
        <dbReference type="EMBL" id="CAF0776721.1"/>
    </source>
</evidence>
<keyword evidence="2" id="KW-0812">Transmembrane</keyword>
<dbReference type="OrthoDB" id="10548812at2759"/>
<protein>
    <submittedName>
        <fullName evidence="3">Uncharacterized protein</fullName>
    </submittedName>
</protein>
<comment type="caution">
    <text evidence="3">The sequence shown here is derived from an EMBL/GenBank/DDBJ whole genome shotgun (WGS) entry which is preliminary data.</text>
</comment>
<sequence length="370" mass="42055">MSSYHIVNAVWVGIFPMLAVMVIVGILFYLICCLNQIKNRIILHRKRQSLKKARLKIRNEKKSQDSKLMDSKNLECFEYAKPDRSKLALDLLNTPTIRKPSWKYANKTGSAGDLYTTQPETPIDELIVQELNESPKSAYSRMQSLTNLKKEINSENLDGSKNQPRNSDVNSYSDNDSTLNDYDSSSSDNINKIKGTIKDKIKKRNQKKRSKSSNQLKLIKYRPKILEINKLNRLSSDIDYGDDIFNDDDSLSSTGFSVPHSKSALILYKYERNNQFSTIKESETGSSLNVKKDKIKKFFPDAGSYYTLRSLRKSPIPGPINKSASLQRSIIANSSSSSMSDMDPDDSILRDILIKTPKTPLRKNVNFTNV</sequence>
<gene>
    <name evidence="3" type="ORF">OXX778_LOCUS5240</name>
</gene>
<dbReference type="EMBL" id="CAJNOC010000559">
    <property type="protein sequence ID" value="CAF0776721.1"/>
    <property type="molecule type" value="Genomic_DNA"/>
</dbReference>
<dbReference type="Proteomes" id="UP000663879">
    <property type="component" value="Unassembled WGS sequence"/>
</dbReference>
<evidence type="ECO:0000256" key="1">
    <source>
        <dbReference type="SAM" id="MobiDB-lite"/>
    </source>
</evidence>
<accession>A0A813R0T5</accession>